<organism evidence="2 3">
    <name type="scientific">Fusarium falciforme</name>
    <dbReference type="NCBI Taxonomy" id="195108"/>
    <lineage>
        <taxon>Eukaryota</taxon>
        <taxon>Fungi</taxon>
        <taxon>Dikarya</taxon>
        <taxon>Ascomycota</taxon>
        <taxon>Pezizomycotina</taxon>
        <taxon>Sordariomycetes</taxon>
        <taxon>Hypocreomycetidae</taxon>
        <taxon>Hypocreales</taxon>
        <taxon>Nectriaceae</taxon>
        <taxon>Fusarium</taxon>
        <taxon>Fusarium solani species complex</taxon>
    </lineage>
</organism>
<proteinExistence type="predicted"/>
<dbReference type="EMBL" id="JAOQAV010000012">
    <property type="protein sequence ID" value="KAJ4189758.1"/>
    <property type="molecule type" value="Genomic_DNA"/>
</dbReference>
<protein>
    <submittedName>
        <fullName evidence="2">Uncharacterized protein</fullName>
    </submittedName>
</protein>
<evidence type="ECO:0000313" key="2">
    <source>
        <dbReference type="EMBL" id="KAJ4189758.1"/>
    </source>
</evidence>
<sequence>MYGYQTVSHPSRAPITDHETSLLPGCQFTASEDGTAELSLTTTHRNAPDRNASHLKQPHSPTGRIWCLDAKGPKGEAPKDAYLDSSQSAGGGFGQTVALDDLHFFLDCHGGVVPCTLHVGGSSPRDLKPVFGTVQH</sequence>
<name>A0A9W8R847_9HYPO</name>
<feature type="region of interest" description="Disordered" evidence="1">
    <location>
        <begin position="45"/>
        <end position="64"/>
    </location>
</feature>
<keyword evidence="3" id="KW-1185">Reference proteome</keyword>
<reference evidence="2" key="1">
    <citation type="submission" date="2022-09" db="EMBL/GenBank/DDBJ databases">
        <title>Fusarium specimens isolated from Avocado Roots.</title>
        <authorList>
            <person name="Stajich J."/>
            <person name="Roper C."/>
            <person name="Heimlech-Rivalta G."/>
        </authorList>
    </citation>
    <scope>NUCLEOTIDE SEQUENCE</scope>
    <source>
        <strain evidence="2">A02</strain>
    </source>
</reference>
<evidence type="ECO:0000256" key="1">
    <source>
        <dbReference type="SAM" id="MobiDB-lite"/>
    </source>
</evidence>
<gene>
    <name evidence="2" type="ORF">NW755_005758</name>
</gene>
<dbReference type="AlphaFoldDB" id="A0A9W8R847"/>
<accession>A0A9W8R847</accession>
<evidence type="ECO:0000313" key="3">
    <source>
        <dbReference type="Proteomes" id="UP001152087"/>
    </source>
</evidence>
<dbReference type="Proteomes" id="UP001152087">
    <property type="component" value="Unassembled WGS sequence"/>
</dbReference>
<comment type="caution">
    <text evidence="2">The sequence shown here is derived from an EMBL/GenBank/DDBJ whole genome shotgun (WGS) entry which is preliminary data.</text>
</comment>